<dbReference type="SUPFAM" id="SSF52402">
    <property type="entry name" value="Adenine nucleotide alpha hydrolases-like"/>
    <property type="match status" value="1"/>
</dbReference>
<dbReference type="NCBIfam" id="TIGR02433">
    <property type="entry name" value="lysidine_TilS_C"/>
    <property type="match status" value="1"/>
</dbReference>
<keyword evidence="4 8" id="KW-0819">tRNA processing</keyword>
<dbReference type="SUPFAM" id="SSF82829">
    <property type="entry name" value="MesJ substrate recognition domain-like"/>
    <property type="match status" value="1"/>
</dbReference>
<dbReference type="InterPro" id="IPR012795">
    <property type="entry name" value="tRNA_Ile_lys_synt_N"/>
</dbReference>
<evidence type="ECO:0000256" key="1">
    <source>
        <dbReference type="ARBA" id="ARBA00004496"/>
    </source>
</evidence>
<dbReference type="Pfam" id="PF09179">
    <property type="entry name" value="TilS"/>
    <property type="match status" value="1"/>
</dbReference>
<evidence type="ECO:0000256" key="4">
    <source>
        <dbReference type="ARBA" id="ARBA00022694"/>
    </source>
</evidence>
<protein>
    <recommendedName>
        <fullName evidence="8">tRNA(Ile)-lysidine synthase</fullName>
        <ecNumber evidence="8">6.3.4.19</ecNumber>
    </recommendedName>
    <alternativeName>
        <fullName evidence="8">tRNA(Ile)-2-lysyl-cytidine synthase</fullName>
    </alternativeName>
    <alternativeName>
        <fullName evidence="8">tRNA(Ile)-lysidine synthetase</fullName>
    </alternativeName>
</protein>
<organism evidence="10 11">
    <name type="scientific">Legionella busanensis</name>
    <dbReference type="NCBI Taxonomy" id="190655"/>
    <lineage>
        <taxon>Bacteria</taxon>
        <taxon>Pseudomonadati</taxon>
        <taxon>Pseudomonadota</taxon>
        <taxon>Gammaproteobacteria</taxon>
        <taxon>Legionellales</taxon>
        <taxon>Legionellaceae</taxon>
        <taxon>Legionella</taxon>
    </lineage>
</organism>
<dbReference type="OrthoDB" id="9807403at2"/>
<evidence type="ECO:0000256" key="7">
    <source>
        <dbReference type="ARBA" id="ARBA00048539"/>
    </source>
</evidence>
<dbReference type="GO" id="GO:0032267">
    <property type="term" value="F:tRNA(Ile)-lysidine synthase activity"/>
    <property type="evidence" value="ECO:0007669"/>
    <property type="project" value="UniProtKB-EC"/>
</dbReference>
<reference evidence="10 11" key="1">
    <citation type="submission" date="2018-06" db="EMBL/GenBank/DDBJ databases">
        <authorList>
            <consortium name="Pathogen Informatics"/>
            <person name="Doyle S."/>
        </authorList>
    </citation>
    <scope>NUCLEOTIDE SEQUENCE [LARGE SCALE GENOMIC DNA]</scope>
    <source>
        <strain evidence="10 11">NCTC13316</strain>
    </source>
</reference>
<keyword evidence="6 8" id="KW-0067">ATP-binding</keyword>
<dbReference type="PANTHER" id="PTHR43033">
    <property type="entry name" value="TRNA(ILE)-LYSIDINE SYNTHASE-RELATED"/>
    <property type="match status" value="1"/>
</dbReference>
<dbReference type="RefSeq" id="WP_115330855.1">
    <property type="nucleotide sequence ID" value="NZ_CAAAHP010000001.1"/>
</dbReference>
<comment type="function">
    <text evidence="8">Ligates lysine onto the cytidine present at position 34 of the AUA codon-specific tRNA(Ile) that contains the anticodon CAU, in an ATP-dependent manner. Cytidine is converted to lysidine, thus changing the amino acid specificity of the tRNA from methionine to isoleucine.</text>
</comment>
<keyword evidence="3 8" id="KW-0436">Ligase</keyword>
<evidence type="ECO:0000256" key="6">
    <source>
        <dbReference type="ARBA" id="ARBA00022840"/>
    </source>
</evidence>
<dbReference type="AlphaFoldDB" id="A0A378JJ67"/>
<evidence type="ECO:0000313" key="10">
    <source>
        <dbReference type="EMBL" id="STX51204.1"/>
    </source>
</evidence>
<comment type="similarity">
    <text evidence="8">Belongs to the tRNA(Ile)-lysidine synthase family.</text>
</comment>
<keyword evidence="11" id="KW-1185">Reference proteome</keyword>
<dbReference type="NCBIfam" id="TIGR02432">
    <property type="entry name" value="lysidine_TilS_N"/>
    <property type="match status" value="1"/>
</dbReference>
<keyword evidence="2 8" id="KW-0963">Cytoplasm</keyword>
<dbReference type="Gene3D" id="3.40.50.620">
    <property type="entry name" value="HUPs"/>
    <property type="match status" value="1"/>
</dbReference>
<evidence type="ECO:0000256" key="3">
    <source>
        <dbReference type="ARBA" id="ARBA00022598"/>
    </source>
</evidence>
<feature type="domain" description="Lysidine-tRNA(Ile) synthetase C-terminal" evidence="9">
    <location>
        <begin position="374"/>
        <end position="444"/>
    </location>
</feature>
<dbReference type="SMART" id="SM00977">
    <property type="entry name" value="TilS_C"/>
    <property type="match status" value="1"/>
</dbReference>
<dbReference type="HAMAP" id="MF_01161">
    <property type="entry name" value="tRNA_Ile_lys_synt"/>
    <property type="match status" value="1"/>
</dbReference>
<dbReference type="SUPFAM" id="SSF56037">
    <property type="entry name" value="PheT/TilS domain"/>
    <property type="match status" value="1"/>
</dbReference>
<evidence type="ECO:0000256" key="8">
    <source>
        <dbReference type="HAMAP-Rule" id="MF_01161"/>
    </source>
</evidence>
<dbReference type="GO" id="GO:0005737">
    <property type="term" value="C:cytoplasm"/>
    <property type="evidence" value="ECO:0007669"/>
    <property type="project" value="UniProtKB-SubCell"/>
</dbReference>
<dbReference type="InterPro" id="IPR012796">
    <property type="entry name" value="Lysidine-tRNA-synth_C"/>
</dbReference>
<dbReference type="PANTHER" id="PTHR43033:SF1">
    <property type="entry name" value="TRNA(ILE)-LYSIDINE SYNTHASE-RELATED"/>
    <property type="match status" value="1"/>
</dbReference>
<evidence type="ECO:0000313" key="11">
    <source>
        <dbReference type="Proteomes" id="UP000254794"/>
    </source>
</evidence>
<feature type="binding site" evidence="8">
    <location>
        <begin position="41"/>
        <end position="46"/>
    </location>
    <ligand>
        <name>ATP</name>
        <dbReference type="ChEBI" id="CHEBI:30616"/>
    </ligand>
</feature>
<sequence>MNCSISATKNLWVWGLLIDTLLTSSWVNQLKYCNTLYVGFSGGLDSTVLLHILSKETLLADKITAVYINHGLSPKAEFWQSHCEKICQRFKVAFLAHKVSFNQSANVEERARQARYDFFHSIVKENDALILGHHLDDQAETVLLKLFRGAGIAGLSAMVDWRAFGCGYLARPLLTHSRSLLKNYALHHGLNWIEDESNFDCTYTRNFLRQQVIPLLQTRWPKVSINLARTAHHSREAQSNLDELAHLDYPNLNSVTNKLSLIPLQDLNRNRKQNILRVWLKKNTYYLPETKLFNRLVPEIIEARKDSIPELNWGNFCIYRYKNSLYLINKQKKNNLNSIEWVDFPNDLKLPEAVGTLKANLTQEGLFVPDGAHISIHFRRGGERFYWRKQTKILKKLLQEWHVPPWLRDEIPLIYINQQLAVIVGYAISDNFYNQGNQCYQFELNY</sequence>
<evidence type="ECO:0000259" key="9">
    <source>
        <dbReference type="SMART" id="SM00977"/>
    </source>
</evidence>
<dbReference type="EMBL" id="UGOD01000001">
    <property type="protein sequence ID" value="STX51204.1"/>
    <property type="molecule type" value="Genomic_DNA"/>
</dbReference>
<dbReference type="GO" id="GO:0006400">
    <property type="term" value="P:tRNA modification"/>
    <property type="evidence" value="ECO:0007669"/>
    <property type="project" value="UniProtKB-UniRule"/>
</dbReference>
<dbReference type="InterPro" id="IPR014729">
    <property type="entry name" value="Rossmann-like_a/b/a_fold"/>
</dbReference>
<name>A0A378JJ67_9GAMM</name>
<dbReference type="InterPro" id="IPR012094">
    <property type="entry name" value="tRNA_Ile_lys_synt"/>
</dbReference>
<evidence type="ECO:0000256" key="5">
    <source>
        <dbReference type="ARBA" id="ARBA00022741"/>
    </source>
</evidence>
<dbReference type="Gene3D" id="1.20.59.20">
    <property type="match status" value="1"/>
</dbReference>
<comment type="subcellular location">
    <subcellularLocation>
        <location evidence="1 8">Cytoplasm</location>
    </subcellularLocation>
</comment>
<dbReference type="Proteomes" id="UP000254794">
    <property type="component" value="Unassembled WGS sequence"/>
</dbReference>
<dbReference type="EC" id="6.3.4.19" evidence="8"/>
<dbReference type="Pfam" id="PF01171">
    <property type="entry name" value="ATP_bind_3"/>
    <property type="match status" value="1"/>
</dbReference>
<accession>A0A378JJ67</accession>
<gene>
    <name evidence="8 10" type="primary">tilS</name>
    <name evidence="10" type="ORF">NCTC13316_01297</name>
</gene>
<dbReference type="InterPro" id="IPR015262">
    <property type="entry name" value="tRNA_Ile_lys_synt_subst-bd"/>
</dbReference>
<proteinExistence type="inferred from homology"/>
<comment type="domain">
    <text evidence="8">The N-terminal region contains the highly conserved SGGXDS motif, predicted to be a P-loop motif involved in ATP binding.</text>
</comment>
<comment type="catalytic activity">
    <reaction evidence="7 8">
        <text>cytidine(34) in tRNA(Ile2) + L-lysine + ATP = lysidine(34) in tRNA(Ile2) + AMP + diphosphate + H(+)</text>
        <dbReference type="Rhea" id="RHEA:43744"/>
        <dbReference type="Rhea" id="RHEA-COMP:10625"/>
        <dbReference type="Rhea" id="RHEA-COMP:10670"/>
        <dbReference type="ChEBI" id="CHEBI:15378"/>
        <dbReference type="ChEBI" id="CHEBI:30616"/>
        <dbReference type="ChEBI" id="CHEBI:32551"/>
        <dbReference type="ChEBI" id="CHEBI:33019"/>
        <dbReference type="ChEBI" id="CHEBI:82748"/>
        <dbReference type="ChEBI" id="CHEBI:83665"/>
        <dbReference type="ChEBI" id="CHEBI:456215"/>
        <dbReference type="EC" id="6.3.4.19"/>
    </reaction>
</comment>
<dbReference type="InterPro" id="IPR011063">
    <property type="entry name" value="TilS/TtcA_N"/>
</dbReference>
<evidence type="ECO:0000256" key="2">
    <source>
        <dbReference type="ARBA" id="ARBA00022490"/>
    </source>
</evidence>
<keyword evidence="5 8" id="KW-0547">Nucleotide-binding</keyword>
<dbReference type="GO" id="GO:0005524">
    <property type="term" value="F:ATP binding"/>
    <property type="evidence" value="ECO:0007669"/>
    <property type="project" value="UniProtKB-UniRule"/>
</dbReference>
<dbReference type="CDD" id="cd01992">
    <property type="entry name" value="TilS_N"/>
    <property type="match status" value="1"/>
</dbReference>
<dbReference type="Pfam" id="PF11734">
    <property type="entry name" value="TilS_C"/>
    <property type="match status" value="1"/>
</dbReference>